<proteinExistence type="inferred from homology"/>
<dbReference type="InterPro" id="IPR005025">
    <property type="entry name" value="FMN_Rdtase-like_dom"/>
</dbReference>
<gene>
    <name evidence="6" type="ORF">XBFM1_1470011</name>
</gene>
<dbReference type="PANTHER" id="PTHR43408:SF2">
    <property type="entry name" value="FMN REDUCTASE (NADPH)"/>
    <property type="match status" value="1"/>
</dbReference>
<comment type="similarity">
    <text evidence="1">Belongs to the SsuE family.</text>
</comment>
<dbReference type="HOGENOM" id="CLU_055322_3_1_6"/>
<protein>
    <submittedName>
        <fullName evidence="6">FMN reductase</fullName>
    </submittedName>
</protein>
<keyword evidence="3" id="KW-0288">FMN</keyword>
<accession>A0A077NRM7</accession>
<dbReference type="PANTHER" id="PTHR43408">
    <property type="entry name" value="FMN REDUCTASE (NADPH)"/>
    <property type="match status" value="1"/>
</dbReference>
<dbReference type="Pfam" id="PF03358">
    <property type="entry name" value="FMN_red"/>
    <property type="match status" value="1"/>
</dbReference>
<evidence type="ECO:0000256" key="1">
    <source>
        <dbReference type="ARBA" id="ARBA00005990"/>
    </source>
</evidence>
<dbReference type="InterPro" id="IPR029039">
    <property type="entry name" value="Flavoprotein-like_sf"/>
</dbReference>
<comment type="caution">
    <text evidence="6">The sequence shown here is derived from an EMBL/GenBank/DDBJ whole genome shotgun (WGS) entry which is preliminary data.</text>
</comment>
<evidence type="ECO:0000313" key="6">
    <source>
        <dbReference type="EMBL" id="CDH00281.1"/>
    </source>
</evidence>
<evidence type="ECO:0000256" key="2">
    <source>
        <dbReference type="ARBA" id="ARBA00022630"/>
    </source>
</evidence>
<dbReference type="Gene3D" id="3.40.50.360">
    <property type="match status" value="1"/>
</dbReference>
<evidence type="ECO:0000256" key="4">
    <source>
        <dbReference type="ARBA" id="ARBA00023002"/>
    </source>
</evidence>
<evidence type="ECO:0000313" key="7">
    <source>
        <dbReference type="Proteomes" id="UP000028487"/>
    </source>
</evidence>
<keyword evidence="2" id="KW-0285">Flavoprotein</keyword>
<evidence type="ECO:0000259" key="5">
    <source>
        <dbReference type="Pfam" id="PF03358"/>
    </source>
</evidence>
<dbReference type="EMBL" id="CBSV010000054">
    <property type="protein sequence ID" value="CDH00281.1"/>
    <property type="molecule type" value="Genomic_DNA"/>
</dbReference>
<organism evidence="6 7">
    <name type="scientific">Xenorhabdus bovienii str. feltiae Moldova</name>
    <dbReference type="NCBI Taxonomy" id="1398200"/>
    <lineage>
        <taxon>Bacteria</taxon>
        <taxon>Pseudomonadati</taxon>
        <taxon>Pseudomonadota</taxon>
        <taxon>Gammaproteobacteria</taxon>
        <taxon>Enterobacterales</taxon>
        <taxon>Morganellaceae</taxon>
        <taxon>Xenorhabdus</taxon>
    </lineage>
</organism>
<reference evidence="6" key="1">
    <citation type="submission" date="2013-07" db="EMBL/GenBank/DDBJ databases">
        <title>Sub-species coevolution in mutualistic symbiosis.</title>
        <authorList>
            <person name="Murfin K."/>
            <person name="Klassen J."/>
            <person name="Lee M."/>
            <person name="Forst S."/>
            <person name="Stock P."/>
            <person name="Goodrich-Blair H."/>
        </authorList>
    </citation>
    <scope>NUCLEOTIDE SEQUENCE [LARGE SCALE GENOMIC DNA]</scope>
    <source>
        <strain evidence="6">Feltiae Moldova</strain>
    </source>
</reference>
<dbReference type="Proteomes" id="UP000028487">
    <property type="component" value="Unassembled WGS sequence"/>
</dbReference>
<sequence>MKRKVIGLSGSYNKSSYTFNLVSKISSEVERMYGLKKTLYDMSDLGTSLGQAMCSEQLDDTIHEVIDDIINAKVLVIGVPTYKASYPGMFKHFFDLLEPEALSGKPIILSATGGSNRHALMLEYQLRPLFNFFKAITMPTAIYAVNSDYKNYLLCESNLLDRISLATKELSPWLIRQ</sequence>
<dbReference type="RefSeq" id="WP_038223306.1">
    <property type="nucleotide sequence ID" value="NZ_CAWLWD010000130.1"/>
</dbReference>
<dbReference type="AlphaFoldDB" id="A0A077NRM7"/>
<feature type="domain" description="NADPH-dependent FMN reductase-like" evidence="5">
    <location>
        <begin position="4"/>
        <end position="148"/>
    </location>
</feature>
<dbReference type="SUPFAM" id="SSF52218">
    <property type="entry name" value="Flavoproteins"/>
    <property type="match status" value="1"/>
</dbReference>
<name>A0A077NRM7_XENBV</name>
<keyword evidence="4" id="KW-0560">Oxidoreductase</keyword>
<dbReference type="InterPro" id="IPR051814">
    <property type="entry name" value="NAD(P)H-dep_FMN_reductase"/>
</dbReference>
<dbReference type="GO" id="GO:0016491">
    <property type="term" value="F:oxidoreductase activity"/>
    <property type="evidence" value="ECO:0007669"/>
    <property type="project" value="UniProtKB-KW"/>
</dbReference>
<evidence type="ECO:0000256" key="3">
    <source>
        <dbReference type="ARBA" id="ARBA00022643"/>
    </source>
</evidence>